<feature type="compositionally biased region" description="Basic and acidic residues" evidence="1">
    <location>
        <begin position="362"/>
        <end position="381"/>
    </location>
</feature>
<feature type="compositionally biased region" description="Basic residues" evidence="1">
    <location>
        <begin position="276"/>
        <end position="288"/>
    </location>
</feature>
<accession>E2C3Z3</accession>
<dbReference type="AlphaFoldDB" id="E2C3Z3"/>
<name>E2C3Z3_HARSA</name>
<dbReference type="InterPro" id="IPR037647">
    <property type="entry name" value="HIRIP3"/>
</dbReference>
<dbReference type="OMA" id="NEMQEFT"/>
<proteinExistence type="predicted"/>
<feature type="compositionally biased region" description="Basic residues" evidence="1">
    <location>
        <begin position="402"/>
        <end position="412"/>
    </location>
</feature>
<feature type="region of interest" description="Disordered" evidence="1">
    <location>
        <begin position="1"/>
        <end position="420"/>
    </location>
</feature>
<feature type="compositionally biased region" description="Basic and acidic residues" evidence="1">
    <location>
        <begin position="133"/>
        <end position="149"/>
    </location>
</feature>
<dbReference type="KEGG" id="hst:105189722"/>
<feature type="compositionally biased region" description="Basic residues" evidence="1">
    <location>
        <begin position="336"/>
        <end position="346"/>
    </location>
</feature>
<dbReference type="PhylomeDB" id="E2C3Z3"/>
<feature type="compositionally biased region" description="Basic and acidic residues" evidence="1">
    <location>
        <begin position="258"/>
        <end position="275"/>
    </location>
</feature>
<sequence>MVNSDHSEVEEDDMDKLELSDSIKLTTTKRSRIDSGDEDGQDTPAKKRRCSFSKESGMSETNNTEIASDKNGIDKNIKKEETDTVSPENKPDQDEKSDSNIKNEEDQGNKLMSTQVKKEDLIEDKNNSTMDESVIKVEEKTTENKDSPSKESLSTKTVPTFDDEKTEEDDEIVKKKADDTDDCKENSEGNRAREKHTAKNRTIDTEVVDGLELSVECASDKEGSSSESTDEKEIKPRPKTLIVKAEPNESELECGSSEDEKSDTQKTSDKVTTKLEKKKGKRRGKRTSFSKLKTSGSEDSQNNNSDEDYSPRTKKKVKKSPAPKRSTKRSTESKRGRGGAKKNSHKRNTEDTSDDENLDTISADKTDETMKKNEAEEKLSGKESSASKSEDESNSEDEEKSKKARRSRRRSSTKPEDNKQIQLLKKYIKTAGIRVKSYQEIWADCRYNTQRINRLKELLEKHGVTGRPTLEKCKRAKEKHEKLREMSELDTSNIISEGRVTRARRNIGSNKKPPVVENPPRHREARNTLKRLRTVVDSDSE</sequence>
<feature type="region of interest" description="Disordered" evidence="1">
    <location>
        <begin position="499"/>
        <end position="541"/>
    </location>
</feature>
<dbReference type="InParanoid" id="E2C3Z3"/>
<feature type="compositionally biased region" description="Polar residues" evidence="1">
    <location>
        <begin position="53"/>
        <end position="66"/>
    </location>
</feature>
<organism evidence="3">
    <name type="scientific">Harpegnathos saltator</name>
    <name type="common">Jerdon's jumping ant</name>
    <dbReference type="NCBI Taxonomy" id="610380"/>
    <lineage>
        <taxon>Eukaryota</taxon>
        <taxon>Metazoa</taxon>
        <taxon>Ecdysozoa</taxon>
        <taxon>Arthropoda</taxon>
        <taxon>Hexapoda</taxon>
        <taxon>Insecta</taxon>
        <taxon>Pterygota</taxon>
        <taxon>Neoptera</taxon>
        <taxon>Endopterygota</taxon>
        <taxon>Hymenoptera</taxon>
        <taxon>Apocrita</taxon>
        <taxon>Aculeata</taxon>
        <taxon>Formicoidea</taxon>
        <taxon>Formicidae</taxon>
        <taxon>Ponerinae</taxon>
        <taxon>Ponerini</taxon>
        <taxon>Harpegnathos</taxon>
    </lineage>
</organism>
<protein>
    <submittedName>
        <fullName evidence="2">HIRA-interacting protein 3</fullName>
    </submittedName>
</protein>
<evidence type="ECO:0000256" key="1">
    <source>
        <dbReference type="SAM" id="MobiDB-lite"/>
    </source>
</evidence>
<dbReference type="PANTHER" id="PTHR15410">
    <property type="entry name" value="HIRA-INTERACTING PROTEIN 3"/>
    <property type="match status" value="1"/>
</dbReference>
<dbReference type="Proteomes" id="UP000008237">
    <property type="component" value="Unassembled WGS sequence"/>
</dbReference>
<feature type="compositionally biased region" description="Basic and acidic residues" evidence="1">
    <location>
        <begin position="116"/>
        <end position="126"/>
    </location>
</feature>
<dbReference type="PANTHER" id="PTHR15410:SF2">
    <property type="entry name" value="HIRA-INTERACTING PROTEIN 3"/>
    <property type="match status" value="1"/>
</dbReference>
<feature type="compositionally biased region" description="Basic residues" evidence="1">
    <location>
        <begin position="312"/>
        <end position="328"/>
    </location>
</feature>
<gene>
    <name evidence="2" type="ORF">EAI_14510</name>
</gene>
<feature type="compositionally biased region" description="Basic and acidic residues" evidence="1">
    <location>
        <begin position="89"/>
        <end position="108"/>
    </location>
</feature>
<keyword evidence="3" id="KW-1185">Reference proteome</keyword>
<feature type="compositionally biased region" description="Basic and acidic residues" evidence="1">
    <location>
        <begin position="218"/>
        <end position="236"/>
    </location>
</feature>
<feature type="compositionally biased region" description="Acidic residues" evidence="1">
    <location>
        <begin position="248"/>
        <end position="257"/>
    </location>
</feature>
<evidence type="ECO:0000313" key="3">
    <source>
        <dbReference type="Proteomes" id="UP000008237"/>
    </source>
</evidence>
<reference evidence="2 3" key="1">
    <citation type="journal article" date="2010" name="Science">
        <title>Genomic comparison of the ants Camponotus floridanus and Harpegnathos saltator.</title>
        <authorList>
            <person name="Bonasio R."/>
            <person name="Zhang G."/>
            <person name="Ye C."/>
            <person name="Mutti N.S."/>
            <person name="Fang X."/>
            <person name="Qin N."/>
            <person name="Donahue G."/>
            <person name="Yang P."/>
            <person name="Li Q."/>
            <person name="Li C."/>
            <person name="Zhang P."/>
            <person name="Huang Z."/>
            <person name="Berger S.L."/>
            <person name="Reinberg D."/>
            <person name="Wang J."/>
            <person name="Liebig J."/>
        </authorList>
    </citation>
    <scope>NUCLEOTIDE SEQUENCE [LARGE SCALE GENOMIC DNA]</scope>
    <source>
        <strain evidence="2 3">R22 G/1</strain>
    </source>
</reference>
<evidence type="ECO:0000313" key="2">
    <source>
        <dbReference type="EMBL" id="EFN77379.1"/>
    </source>
</evidence>
<feature type="compositionally biased region" description="Basic and acidic residues" evidence="1">
    <location>
        <begin position="67"/>
        <end position="82"/>
    </location>
</feature>
<feature type="compositionally biased region" description="Polar residues" evidence="1">
    <location>
        <begin position="289"/>
        <end position="304"/>
    </location>
</feature>
<dbReference type="EMBL" id="GL452364">
    <property type="protein sequence ID" value="EFN77379.1"/>
    <property type="molecule type" value="Genomic_DNA"/>
</dbReference>
<dbReference type="OrthoDB" id="552755at2759"/>
<dbReference type="GO" id="GO:0005634">
    <property type="term" value="C:nucleus"/>
    <property type="evidence" value="ECO:0007669"/>
    <property type="project" value="TreeGrafter"/>
</dbReference>
<feature type="compositionally biased region" description="Basic and acidic residues" evidence="1">
    <location>
        <begin position="172"/>
        <end position="204"/>
    </location>
</feature>